<keyword evidence="1" id="KW-1133">Transmembrane helix</keyword>
<evidence type="ECO:0000313" key="2">
    <source>
        <dbReference type="EMBL" id="MDG4976376.1"/>
    </source>
</evidence>
<reference evidence="2" key="2">
    <citation type="journal article" date="2023" name="Food Microbiol.">
        <title>Evaluation of the fermentation potential of lactic acid bacteria isolated from herbs, fruits and vegetables as starter cultures in nut-based milk alternatives.</title>
        <authorList>
            <person name="Huang W."/>
            <person name="Dong A."/>
            <person name="Pham H.T."/>
            <person name="Zhou C."/>
            <person name="Huo Z."/>
            <person name="Watjen A.P."/>
            <person name="Prakash S."/>
            <person name="Bang-Berthelsen C.H."/>
            <person name="Turner M.S."/>
        </authorList>
    </citation>
    <scope>NUCLEOTIDE SEQUENCE</scope>
    <source>
        <strain evidence="2">54</strain>
    </source>
</reference>
<evidence type="ECO:0000256" key="1">
    <source>
        <dbReference type="SAM" id="Phobius"/>
    </source>
</evidence>
<dbReference type="Proteomes" id="UP001152598">
    <property type="component" value="Unassembled WGS sequence"/>
</dbReference>
<comment type="caution">
    <text evidence="2">The sequence shown here is derived from an EMBL/GenBank/DDBJ whole genome shotgun (WGS) entry which is preliminary data.</text>
</comment>
<name>A0AAP3Z110_9LACT</name>
<keyword evidence="1" id="KW-0472">Membrane</keyword>
<keyword evidence="1" id="KW-0812">Transmembrane</keyword>
<feature type="transmembrane region" description="Helical" evidence="1">
    <location>
        <begin position="6"/>
        <end position="25"/>
    </location>
</feature>
<accession>A0AAP3Z110</accession>
<dbReference type="AlphaFoldDB" id="A0AAP3Z110"/>
<gene>
    <name evidence="2" type="ORF">OGZ50_06470</name>
</gene>
<evidence type="ECO:0000313" key="3">
    <source>
        <dbReference type="Proteomes" id="UP001152598"/>
    </source>
</evidence>
<proteinExistence type="predicted"/>
<sequence>MTEILINTIYGLGGILLIVCLLIWLKNINHLKKAVEKFESFTDEDTSPCEYPLDEKLKYAITELQKMTDLDNDKPSAHQISSDNAGALANHIEVWAHKILNEIS</sequence>
<dbReference type="RefSeq" id="WP_278200796.1">
    <property type="nucleotide sequence ID" value="NZ_JAOWLT010000002.1"/>
</dbReference>
<dbReference type="EMBL" id="JAOWLV010000003">
    <property type="protein sequence ID" value="MDG4976376.1"/>
    <property type="molecule type" value="Genomic_DNA"/>
</dbReference>
<organism evidence="2 3">
    <name type="scientific">Lactococcus lactis</name>
    <dbReference type="NCBI Taxonomy" id="1358"/>
    <lineage>
        <taxon>Bacteria</taxon>
        <taxon>Bacillati</taxon>
        <taxon>Bacillota</taxon>
        <taxon>Bacilli</taxon>
        <taxon>Lactobacillales</taxon>
        <taxon>Streptococcaceae</taxon>
        <taxon>Lactococcus</taxon>
    </lineage>
</organism>
<protein>
    <submittedName>
        <fullName evidence="2">Uncharacterized protein</fullName>
    </submittedName>
</protein>
<reference evidence="2" key="1">
    <citation type="submission" date="2022-10" db="EMBL/GenBank/DDBJ databases">
        <authorList>
            <person name="Turner M.S."/>
            <person name="Huang W."/>
        </authorList>
    </citation>
    <scope>NUCLEOTIDE SEQUENCE</scope>
    <source>
        <strain evidence="2">54</strain>
    </source>
</reference>